<evidence type="ECO:0000313" key="4">
    <source>
        <dbReference type="EMBL" id="OWZ12414.1"/>
    </source>
</evidence>
<evidence type="ECO:0000259" key="3">
    <source>
        <dbReference type="PROSITE" id="PS50966"/>
    </source>
</evidence>
<organism evidence="4 5">
    <name type="scientific">Phytophthora megakarya</name>
    <dbReference type="NCBI Taxonomy" id="4795"/>
    <lineage>
        <taxon>Eukaryota</taxon>
        <taxon>Sar</taxon>
        <taxon>Stramenopiles</taxon>
        <taxon>Oomycota</taxon>
        <taxon>Peronosporomycetes</taxon>
        <taxon>Peronosporales</taxon>
        <taxon>Peronosporaceae</taxon>
        <taxon>Phytophthora</taxon>
    </lineage>
</organism>
<evidence type="ECO:0000256" key="1">
    <source>
        <dbReference type="PROSITE-ProRule" id="PRU00325"/>
    </source>
</evidence>
<dbReference type="STRING" id="4795.A0A225W4W1"/>
<evidence type="ECO:0000256" key="2">
    <source>
        <dbReference type="SAM" id="MobiDB-lite"/>
    </source>
</evidence>
<keyword evidence="1" id="KW-0479">Metal-binding</keyword>
<dbReference type="PROSITE" id="PS50966">
    <property type="entry name" value="ZF_SWIM"/>
    <property type="match status" value="1"/>
</dbReference>
<feature type="domain" description="SWIM-type" evidence="3">
    <location>
        <begin position="150"/>
        <end position="182"/>
    </location>
</feature>
<sequence>MDNITNKRLNALDEKKHTSKESSRRKRLRGFDRLTMLHTKHWGTVHRALIELDIFWKQLKKIVSSSMGLDEFVVAIVLYQSRAEQLLKYDVEMELVANLVSRHACKLIHEQYDYALHRASYSYYEALPVILFIKHKKEGNDSLNEPSIEYSIHKQNWQCSCLFISSRLLPCRHIFSSGKIWRGTLLTAKLINKRWLLSALKHNASDIPRAATPFRVESLVSRRTSQPWDRKYREKQTIANGICTSMSELGMREQ</sequence>
<accession>A0A225W4W1</accession>
<dbReference type="AlphaFoldDB" id="A0A225W4W1"/>
<name>A0A225W4W1_9STRA</name>
<protein>
    <recommendedName>
        <fullName evidence="3">SWIM-type domain-containing protein</fullName>
    </recommendedName>
</protein>
<dbReference type="InterPro" id="IPR052579">
    <property type="entry name" value="Zinc_finger_SWIM"/>
</dbReference>
<keyword evidence="5" id="KW-1185">Reference proteome</keyword>
<dbReference type="EMBL" id="NBNE01001853">
    <property type="protein sequence ID" value="OWZ12414.1"/>
    <property type="molecule type" value="Genomic_DNA"/>
</dbReference>
<keyword evidence="1" id="KW-0863">Zinc-finger</keyword>
<dbReference type="OrthoDB" id="120871at2759"/>
<evidence type="ECO:0000313" key="5">
    <source>
        <dbReference type="Proteomes" id="UP000198211"/>
    </source>
</evidence>
<dbReference type="PANTHER" id="PTHR31569:SF4">
    <property type="entry name" value="SWIM-TYPE DOMAIN-CONTAINING PROTEIN"/>
    <property type="match status" value="1"/>
</dbReference>
<feature type="compositionally biased region" description="Basic and acidic residues" evidence="2">
    <location>
        <begin position="10"/>
        <end position="22"/>
    </location>
</feature>
<dbReference type="PANTHER" id="PTHR31569">
    <property type="entry name" value="SWIM-TYPE DOMAIN-CONTAINING PROTEIN"/>
    <property type="match status" value="1"/>
</dbReference>
<comment type="caution">
    <text evidence="4">The sequence shown here is derived from an EMBL/GenBank/DDBJ whole genome shotgun (WGS) entry which is preliminary data.</text>
</comment>
<reference evidence="5" key="1">
    <citation type="submission" date="2017-03" db="EMBL/GenBank/DDBJ databases">
        <title>Phytopthora megakarya and P. palmivora, two closely related causual agents of cacao black pod achieved similar genome size and gene model numbers by different mechanisms.</title>
        <authorList>
            <person name="Ali S."/>
            <person name="Shao J."/>
            <person name="Larry D.J."/>
            <person name="Kronmiller B."/>
            <person name="Shen D."/>
            <person name="Strem M.D."/>
            <person name="Melnick R.L."/>
            <person name="Guiltinan M.J."/>
            <person name="Tyler B.M."/>
            <person name="Meinhardt L.W."/>
            <person name="Bailey B.A."/>
        </authorList>
    </citation>
    <scope>NUCLEOTIDE SEQUENCE [LARGE SCALE GENOMIC DNA]</scope>
    <source>
        <strain evidence="5">zdho120</strain>
    </source>
</reference>
<gene>
    <name evidence="4" type="ORF">PHMEG_00014425</name>
</gene>
<dbReference type="Proteomes" id="UP000198211">
    <property type="component" value="Unassembled WGS sequence"/>
</dbReference>
<proteinExistence type="predicted"/>
<keyword evidence="1" id="KW-0862">Zinc</keyword>
<dbReference type="GO" id="GO:0008270">
    <property type="term" value="F:zinc ion binding"/>
    <property type="evidence" value="ECO:0007669"/>
    <property type="project" value="UniProtKB-KW"/>
</dbReference>
<dbReference type="InterPro" id="IPR007527">
    <property type="entry name" value="Znf_SWIM"/>
</dbReference>
<feature type="region of interest" description="Disordered" evidence="2">
    <location>
        <begin position="1"/>
        <end position="24"/>
    </location>
</feature>